<dbReference type="EMBL" id="VYYT01000227">
    <property type="protein sequence ID" value="KAK2754609.1"/>
    <property type="molecule type" value="Genomic_DNA"/>
</dbReference>
<dbReference type="AlphaFoldDB" id="A0AAE0D4H0"/>
<reference evidence="2" key="1">
    <citation type="submission" date="2023-02" db="EMBL/GenBank/DDBJ databases">
        <title>Colletotrichum kahawae CIFC_Que2 genome sequencing and assembly.</title>
        <authorList>
            <person name="Baroncelli R."/>
        </authorList>
    </citation>
    <scope>NUCLEOTIDE SEQUENCE</scope>
    <source>
        <strain evidence="2">CIFC_Que2</strain>
    </source>
</reference>
<proteinExistence type="predicted"/>
<comment type="caution">
    <text evidence="2">The sequence shown here is derived from an EMBL/GenBank/DDBJ whole genome shotgun (WGS) entry which is preliminary data.</text>
</comment>
<dbReference type="Proteomes" id="UP001281614">
    <property type="component" value="Unassembled WGS sequence"/>
</dbReference>
<sequence length="113" mass="12985">MLCGRRSRAIRTPSGRWPSRRTARWWRRHRTTTRSGSGTQPPGRPGRRSRAIRPPSGRWPSRRTARWWHRHRATTRSGSGTQRPGRPGRRSRGSRALSHSTSVPTLDCSRISV</sequence>
<organism evidence="2 3">
    <name type="scientific">Colletotrichum kahawae</name>
    <name type="common">Coffee berry disease fungus</name>
    <dbReference type="NCBI Taxonomy" id="34407"/>
    <lineage>
        <taxon>Eukaryota</taxon>
        <taxon>Fungi</taxon>
        <taxon>Dikarya</taxon>
        <taxon>Ascomycota</taxon>
        <taxon>Pezizomycotina</taxon>
        <taxon>Sordariomycetes</taxon>
        <taxon>Hypocreomycetidae</taxon>
        <taxon>Glomerellales</taxon>
        <taxon>Glomerellaceae</taxon>
        <taxon>Colletotrichum</taxon>
        <taxon>Colletotrichum gloeosporioides species complex</taxon>
    </lineage>
</organism>
<feature type="compositionally biased region" description="Basic residues" evidence="1">
    <location>
        <begin position="18"/>
        <end position="32"/>
    </location>
</feature>
<evidence type="ECO:0000313" key="3">
    <source>
        <dbReference type="Proteomes" id="UP001281614"/>
    </source>
</evidence>
<gene>
    <name evidence="2" type="ORF">CKAH01_17406</name>
</gene>
<accession>A0AAE0D4H0</accession>
<feature type="region of interest" description="Disordered" evidence="1">
    <location>
        <begin position="1"/>
        <end position="113"/>
    </location>
</feature>
<evidence type="ECO:0000313" key="2">
    <source>
        <dbReference type="EMBL" id="KAK2754609.1"/>
    </source>
</evidence>
<keyword evidence="3" id="KW-1185">Reference proteome</keyword>
<feature type="compositionally biased region" description="Basic residues" evidence="1">
    <location>
        <begin position="60"/>
        <end position="74"/>
    </location>
</feature>
<name>A0AAE0D4H0_COLKA</name>
<protein>
    <submittedName>
        <fullName evidence="2">Uncharacterized protein</fullName>
    </submittedName>
</protein>
<feature type="compositionally biased region" description="Low complexity" evidence="1">
    <location>
        <begin position="75"/>
        <end position="85"/>
    </location>
</feature>
<evidence type="ECO:0000256" key="1">
    <source>
        <dbReference type="SAM" id="MobiDB-lite"/>
    </source>
</evidence>